<evidence type="ECO:0000256" key="5">
    <source>
        <dbReference type="SAM" id="SignalP"/>
    </source>
</evidence>
<evidence type="ECO:0000256" key="3">
    <source>
        <dbReference type="ARBA" id="ARBA00048782"/>
    </source>
</evidence>
<keyword evidence="5" id="KW-0732">Signal</keyword>
<dbReference type="EC" id="1.8.4.11" evidence="4"/>
<organism evidence="7 8">
    <name type="scientific">Maritalea mobilis</name>
    <dbReference type="NCBI Taxonomy" id="483324"/>
    <lineage>
        <taxon>Bacteria</taxon>
        <taxon>Pseudomonadati</taxon>
        <taxon>Pseudomonadota</taxon>
        <taxon>Alphaproteobacteria</taxon>
        <taxon>Hyphomicrobiales</taxon>
        <taxon>Devosiaceae</taxon>
        <taxon>Maritalea</taxon>
    </lineage>
</organism>
<dbReference type="Pfam" id="PF01625">
    <property type="entry name" value="PMSR"/>
    <property type="match status" value="1"/>
</dbReference>
<dbReference type="GO" id="GO:0033744">
    <property type="term" value="F:L-methionine:thioredoxin-disulfide S-oxidoreductase activity"/>
    <property type="evidence" value="ECO:0007669"/>
    <property type="project" value="RHEA"/>
</dbReference>
<dbReference type="GO" id="GO:0008113">
    <property type="term" value="F:peptide-methionine (S)-S-oxide reductase activity"/>
    <property type="evidence" value="ECO:0007669"/>
    <property type="project" value="UniProtKB-UniRule"/>
</dbReference>
<dbReference type="HAMAP" id="MF_01401">
    <property type="entry name" value="MsrA"/>
    <property type="match status" value="1"/>
</dbReference>
<evidence type="ECO:0000313" key="7">
    <source>
        <dbReference type="EMBL" id="TDQ66734.1"/>
    </source>
</evidence>
<evidence type="ECO:0000259" key="6">
    <source>
        <dbReference type="Pfam" id="PF01625"/>
    </source>
</evidence>
<dbReference type="InterPro" id="IPR036509">
    <property type="entry name" value="Met_Sox_Rdtase_MsrA_sf"/>
</dbReference>
<dbReference type="EMBL" id="SNYR01000001">
    <property type="protein sequence ID" value="TDQ66734.1"/>
    <property type="molecule type" value="Genomic_DNA"/>
</dbReference>
<comment type="similarity">
    <text evidence="4">Belongs to the MsrA Met sulfoxide reductase family.</text>
</comment>
<dbReference type="AlphaFoldDB" id="A0A4R6VVI2"/>
<comment type="caution">
    <text evidence="7">The sequence shown here is derived from an EMBL/GenBank/DDBJ whole genome shotgun (WGS) entry which is preliminary data.</text>
</comment>
<dbReference type="Proteomes" id="UP000295391">
    <property type="component" value="Unassembled WGS sequence"/>
</dbReference>
<protein>
    <recommendedName>
        <fullName evidence="4">Peptide methionine sulfoxide reductase MsrA</fullName>
        <shortName evidence="4">Protein-methionine-S-oxide reductase</shortName>
        <ecNumber evidence="4">1.8.4.11</ecNumber>
    </recommendedName>
    <alternativeName>
        <fullName evidence="4">Peptide-methionine (S)-S-oxide reductase</fullName>
        <shortName evidence="4">Peptide Met(O) reductase</shortName>
    </alternativeName>
</protein>
<proteinExistence type="inferred from homology"/>
<dbReference type="NCBIfam" id="TIGR00401">
    <property type="entry name" value="msrA"/>
    <property type="match status" value="1"/>
</dbReference>
<feature type="domain" description="Peptide methionine sulphoxide reductase MsrA" evidence="6">
    <location>
        <begin position="24"/>
        <end position="173"/>
    </location>
</feature>
<evidence type="ECO:0000256" key="4">
    <source>
        <dbReference type="HAMAP-Rule" id="MF_01401"/>
    </source>
</evidence>
<feature type="signal peptide" evidence="5">
    <location>
        <begin position="1"/>
        <end position="20"/>
    </location>
</feature>
<dbReference type="RefSeq" id="WP_208111106.1">
    <property type="nucleotide sequence ID" value="NZ_SNYR01000001.1"/>
</dbReference>
<accession>A0A4R6VVI2</accession>
<comment type="catalytic activity">
    <reaction evidence="3 4">
        <text>[thioredoxin]-disulfide + L-methionine + H2O = L-methionine (S)-S-oxide + [thioredoxin]-dithiol</text>
        <dbReference type="Rhea" id="RHEA:19993"/>
        <dbReference type="Rhea" id="RHEA-COMP:10698"/>
        <dbReference type="Rhea" id="RHEA-COMP:10700"/>
        <dbReference type="ChEBI" id="CHEBI:15377"/>
        <dbReference type="ChEBI" id="CHEBI:29950"/>
        <dbReference type="ChEBI" id="CHEBI:50058"/>
        <dbReference type="ChEBI" id="CHEBI:57844"/>
        <dbReference type="ChEBI" id="CHEBI:58772"/>
        <dbReference type="EC" id="1.8.4.11"/>
    </reaction>
</comment>
<feature type="chain" id="PRO_5020962863" description="Peptide methionine sulfoxide reductase MsrA" evidence="5">
    <location>
        <begin position="21"/>
        <end position="199"/>
    </location>
</feature>
<dbReference type="PANTHER" id="PTHR43774">
    <property type="entry name" value="PEPTIDE METHIONINE SULFOXIDE REDUCTASE"/>
    <property type="match status" value="1"/>
</dbReference>
<dbReference type="SUPFAM" id="SSF55068">
    <property type="entry name" value="Peptide methionine sulfoxide reductase"/>
    <property type="match status" value="1"/>
</dbReference>
<evidence type="ECO:0000256" key="1">
    <source>
        <dbReference type="ARBA" id="ARBA00023002"/>
    </source>
</evidence>
<name>A0A4R6VVI2_9HYPH</name>
<gene>
    <name evidence="4" type="primary">msrA</name>
    <name evidence="7" type="ORF">ATL17_0737</name>
</gene>
<keyword evidence="1 4" id="KW-0560">Oxidoreductase</keyword>
<sequence length="199" mass="22342">MRALTYIALASLLSVGAAQAAEEKAVFAGGCFWCVEADFEKVDGVIEAVSGYIGGTVENPTYKQVTAGGTGHYEAVEITFDNEKVSYRELVDILWRTIDPVDEDGQFCDRGDSYRTAIFTRTADQEAAALASRTAAESALDQSIMTQIFSDDRFYEAEDYHQDYYKKNPVRYNFYRFTCGRNQRVEALWGDQAYMGIEK</sequence>
<reference evidence="7 8" key="1">
    <citation type="submission" date="2019-03" db="EMBL/GenBank/DDBJ databases">
        <title>Genomic Encyclopedia of Type Strains, Phase III (KMG-III): the genomes of soil and plant-associated and newly described type strains.</title>
        <authorList>
            <person name="Whitman W."/>
        </authorList>
    </citation>
    <scope>NUCLEOTIDE SEQUENCE [LARGE SCALE GENOMIC DNA]</scope>
    <source>
        <strain evidence="7 8">CGMCC 1.7002</strain>
    </source>
</reference>
<evidence type="ECO:0000313" key="8">
    <source>
        <dbReference type="Proteomes" id="UP000295391"/>
    </source>
</evidence>
<dbReference type="InterPro" id="IPR002569">
    <property type="entry name" value="Met_Sox_Rdtase_MsrA_dom"/>
</dbReference>
<dbReference type="PANTHER" id="PTHR43774:SF1">
    <property type="entry name" value="PEPTIDE METHIONINE SULFOXIDE REDUCTASE MSRA 2"/>
    <property type="match status" value="1"/>
</dbReference>
<evidence type="ECO:0000256" key="2">
    <source>
        <dbReference type="ARBA" id="ARBA00047806"/>
    </source>
</evidence>
<keyword evidence="8" id="KW-1185">Reference proteome</keyword>
<feature type="active site" evidence="4">
    <location>
        <position position="31"/>
    </location>
</feature>
<comment type="catalytic activity">
    <reaction evidence="2 4">
        <text>L-methionyl-[protein] + [thioredoxin]-disulfide + H2O = L-methionyl-(S)-S-oxide-[protein] + [thioredoxin]-dithiol</text>
        <dbReference type="Rhea" id="RHEA:14217"/>
        <dbReference type="Rhea" id="RHEA-COMP:10698"/>
        <dbReference type="Rhea" id="RHEA-COMP:10700"/>
        <dbReference type="Rhea" id="RHEA-COMP:12313"/>
        <dbReference type="Rhea" id="RHEA-COMP:12315"/>
        <dbReference type="ChEBI" id="CHEBI:15377"/>
        <dbReference type="ChEBI" id="CHEBI:16044"/>
        <dbReference type="ChEBI" id="CHEBI:29950"/>
        <dbReference type="ChEBI" id="CHEBI:44120"/>
        <dbReference type="ChEBI" id="CHEBI:50058"/>
        <dbReference type="EC" id="1.8.4.11"/>
    </reaction>
</comment>
<comment type="function">
    <text evidence="4">Has an important function as a repair enzyme for proteins that have been inactivated by oxidation. Catalyzes the reversible oxidation-reduction of methionine sulfoxide in proteins to methionine.</text>
</comment>
<dbReference type="Gene3D" id="3.30.1060.10">
    <property type="entry name" value="Peptide methionine sulphoxide reductase MsrA"/>
    <property type="match status" value="1"/>
</dbReference>